<reference evidence="2" key="1">
    <citation type="submission" date="2006-10" db="EMBL/GenBank/DDBJ databases">
        <title>Complete sequence of Solibacter usitatus Ellin6076.</title>
        <authorList>
            <consortium name="US DOE Joint Genome Institute"/>
            <person name="Copeland A."/>
            <person name="Lucas S."/>
            <person name="Lapidus A."/>
            <person name="Barry K."/>
            <person name="Detter J.C."/>
            <person name="Glavina del Rio T."/>
            <person name="Hammon N."/>
            <person name="Israni S."/>
            <person name="Dalin E."/>
            <person name="Tice H."/>
            <person name="Pitluck S."/>
            <person name="Thompson L.S."/>
            <person name="Brettin T."/>
            <person name="Bruce D."/>
            <person name="Han C."/>
            <person name="Tapia R."/>
            <person name="Gilna P."/>
            <person name="Schmutz J."/>
            <person name="Larimer F."/>
            <person name="Land M."/>
            <person name="Hauser L."/>
            <person name="Kyrpides N."/>
            <person name="Mikhailova N."/>
            <person name="Janssen P.H."/>
            <person name="Kuske C.R."/>
            <person name="Richardson P."/>
        </authorList>
    </citation>
    <scope>NUCLEOTIDE SEQUENCE</scope>
    <source>
        <strain evidence="2">Ellin6076</strain>
    </source>
</reference>
<evidence type="ECO:0000313" key="2">
    <source>
        <dbReference type="EMBL" id="ABJ87998.1"/>
    </source>
</evidence>
<proteinExistence type="predicted"/>
<gene>
    <name evidence="2" type="ordered locus">Acid_7085</name>
</gene>
<organism evidence="2">
    <name type="scientific">Solibacter usitatus (strain Ellin6076)</name>
    <dbReference type="NCBI Taxonomy" id="234267"/>
    <lineage>
        <taxon>Bacteria</taxon>
        <taxon>Pseudomonadati</taxon>
        <taxon>Acidobacteriota</taxon>
        <taxon>Terriglobia</taxon>
        <taxon>Bryobacterales</taxon>
        <taxon>Solibacteraceae</taxon>
        <taxon>Candidatus Solibacter</taxon>
    </lineage>
</organism>
<dbReference type="InParanoid" id="Q01QS2"/>
<feature type="chain" id="PRO_5004162496" evidence="1">
    <location>
        <begin position="18"/>
        <end position="254"/>
    </location>
</feature>
<accession>Q01QS2</accession>
<dbReference type="HOGENOM" id="CLU_1093717_0_0_0"/>
<dbReference type="AlphaFoldDB" id="Q01QS2"/>
<feature type="signal peptide" evidence="1">
    <location>
        <begin position="1"/>
        <end position="17"/>
    </location>
</feature>
<protein>
    <submittedName>
        <fullName evidence="2">Uncharacterized protein</fullName>
    </submittedName>
</protein>
<evidence type="ECO:0000256" key="1">
    <source>
        <dbReference type="SAM" id="SignalP"/>
    </source>
</evidence>
<name>Q01QS2_SOLUE</name>
<dbReference type="EMBL" id="CP000473">
    <property type="protein sequence ID" value="ABJ87998.1"/>
    <property type="molecule type" value="Genomic_DNA"/>
</dbReference>
<keyword evidence="1" id="KW-0732">Signal</keyword>
<dbReference type="STRING" id="234267.Acid_7085"/>
<dbReference type="KEGG" id="sus:Acid_7085"/>
<sequence length="254" mass="27567" precursor="true">MKYLPAVILLAVPFLYAQDEPPAPPAPRPVGVKITRPAVVGIAGTPPVGGTLVTYGYSWEEPATGSALHGLTSFYEQTVQKHITLFVSTTEPLVRAGNLAIGDTSPGFKIRSGEETRWRPVMAVFYSVKVPVATTGFGTGLYDHKVTLAADKGIGRTRWTGNFSTCWAGQKNGTYLRQYQPSLSALTRWHRRGGSILQAYWTTAGKHYGGFVAAPFIQVNGAFNVFAGGMRNVGPATTRYGVIAGFNYMHRPRR</sequence>